<dbReference type="Gene3D" id="1.10.510.10">
    <property type="entry name" value="Transferase(Phosphotransferase) domain 1"/>
    <property type="match status" value="2"/>
</dbReference>
<keyword evidence="5 9" id="KW-0418">Kinase</keyword>
<dbReference type="GO" id="GO:0000245">
    <property type="term" value="P:spliceosomal complex assembly"/>
    <property type="evidence" value="ECO:0007669"/>
    <property type="project" value="TreeGrafter"/>
</dbReference>
<accession>A0A318ZQU5</accession>
<evidence type="ECO:0000256" key="7">
    <source>
        <dbReference type="ARBA" id="ARBA00047899"/>
    </source>
</evidence>
<dbReference type="EMBL" id="KZ821226">
    <property type="protein sequence ID" value="PYH46733.1"/>
    <property type="molecule type" value="Genomic_DNA"/>
</dbReference>
<dbReference type="Proteomes" id="UP000248349">
    <property type="component" value="Unassembled WGS sequence"/>
</dbReference>
<dbReference type="GeneID" id="37080782"/>
<dbReference type="RefSeq" id="XP_025432715.1">
    <property type="nucleotide sequence ID" value="XM_025579553.1"/>
</dbReference>
<dbReference type="Gene3D" id="3.30.200.20">
    <property type="entry name" value="Phosphorylase Kinase, domain 1"/>
    <property type="match status" value="1"/>
</dbReference>
<sequence length="355" mass="40573">MDMSAQGLSDIWLRLGRSIHQDRRGDVTEPPRRALLPSGTSESTHVALKVYVSARGVDHELNVYNRMQSIETDHPGTKYVRKLLNHFSIRGPHGRHVCLVHEVLGMSLLELGLIGSRLGVIDPVPRLEQAKGPLRNFIYALDNLHRVPQLIHTKHDLKTRRTDYIYIMPNFQRAPEVILHLIWDYKVASWGLEMLAWDLASTSRFITNHTFDGQWDDGAHLAELVALLGHPPIDFVRRVRFARLLWDDDGNWTNLVPIPERSLEQAAADIKGDEVEGFLRWLRRALQWDPKVRPTVSDLLMDPWLMKGLELQLNHVSLHVSSATPFNTKIALKPKALRGTPFVDDSSTTTRAYER</sequence>
<dbReference type="PANTHER" id="PTHR47634:SF9">
    <property type="entry name" value="PROTEIN KINASE DOMAIN-CONTAINING PROTEIN-RELATED"/>
    <property type="match status" value="1"/>
</dbReference>
<evidence type="ECO:0000256" key="3">
    <source>
        <dbReference type="ARBA" id="ARBA00022679"/>
    </source>
</evidence>
<dbReference type="InterPro" id="IPR051334">
    <property type="entry name" value="SRPK"/>
</dbReference>
<evidence type="ECO:0000256" key="2">
    <source>
        <dbReference type="ARBA" id="ARBA00022527"/>
    </source>
</evidence>
<evidence type="ECO:0000256" key="1">
    <source>
        <dbReference type="ARBA" id="ARBA00012513"/>
    </source>
</evidence>
<keyword evidence="6" id="KW-0067">ATP-binding</keyword>
<keyword evidence="3" id="KW-0808">Transferase</keyword>
<gene>
    <name evidence="9" type="ORF">BP01DRAFT_422143</name>
</gene>
<dbReference type="STRING" id="1450539.A0A318ZQU5"/>
<evidence type="ECO:0000256" key="8">
    <source>
        <dbReference type="ARBA" id="ARBA00048679"/>
    </source>
</evidence>
<proteinExistence type="predicted"/>
<evidence type="ECO:0000256" key="4">
    <source>
        <dbReference type="ARBA" id="ARBA00022741"/>
    </source>
</evidence>
<dbReference type="OrthoDB" id="5979581at2759"/>
<dbReference type="GO" id="GO:0005524">
    <property type="term" value="F:ATP binding"/>
    <property type="evidence" value="ECO:0007669"/>
    <property type="project" value="UniProtKB-KW"/>
</dbReference>
<dbReference type="GO" id="GO:0004674">
    <property type="term" value="F:protein serine/threonine kinase activity"/>
    <property type="evidence" value="ECO:0007669"/>
    <property type="project" value="UniProtKB-KW"/>
</dbReference>
<dbReference type="PANTHER" id="PTHR47634">
    <property type="entry name" value="PROTEIN KINASE DOMAIN-CONTAINING PROTEIN-RELATED"/>
    <property type="match status" value="1"/>
</dbReference>
<organism evidence="9 10">
    <name type="scientific">Aspergillus saccharolyticus JOP 1030-1</name>
    <dbReference type="NCBI Taxonomy" id="1450539"/>
    <lineage>
        <taxon>Eukaryota</taxon>
        <taxon>Fungi</taxon>
        <taxon>Dikarya</taxon>
        <taxon>Ascomycota</taxon>
        <taxon>Pezizomycotina</taxon>
        <taxon>Eurotiomycetes</taxon>
        <taxon>Eurotiomycetidae</taxon>
        <taxon>Eurotiales</taxon>
        <taxon>Aspergillaceae</taxon>
        <taxon>Aspergillus</taxon>
        <taxon>Aspergillus subgen. Circumdati</taxon>
    </lineage>
</organism>
<keyword evidence="4" id="KW-0547">Nucleotide-binding</keyword>
<protein>
    <recommendedName>
        <fullName evidence="1">non-specific serine/threonine protein kinase</fullName>
        <ecNumber evidence="1">2.7.11.1</ecNumber>
    </recommendedName>
</protein>
<reference evidence="9 10" key="1">
    <citation type="submission" date="2016-12" db="EMBL/GenBank/DDBJ databases">
        <title>The genomes of Aspergillus section Nigri reveals drivers in fungal speciation.</title>
        <authorList>
            <consortium name="DOE Joint Genome Institute"/>
            <person name="Vesth T.C."/>
            <person name="Nybo J."/>
            <person name="Theobald S."/>
            <person name="Brandl J."/>
            <person name="Frisvad J.C."/>
            <person name="Nielsen K.F."/>
            <person name="Lyhne E.K."/>
            <person name="Kogle M.E."/>
            <person name="Kuo A."/>
            <person name="Riley R."/>
            <person name="Clum A."/>
            <person name="Nolan M."/>
            <person name="Lipzen A."/>
            <person name="Salamov A."/>
            <person name="Henrissat B."/>
            <person name="Wiebenga A."/>
            <person name="De Vries R.P."/>
            <person name="Grigoriev I.V."/>
            <person name="Mortensen U.H."/>
            <person name="Andersen M.R."/>
            <person name="Baker S.E."/>
        </authorList>
    </citation>
    <scope>NUCLEOTIDE SEQUENCE [LARGE SCALE GENOMIC DNA]</scope>
    <source>
        <strain evidence="9 10">JOP 1030-1</strain>
    </source>
</reference>
<evidence type="ECO:0000256" key="5">
    <source>
        <dbReference type="ARBA" id="ARBA00022777"/>
    </source>
</evidence>
<keyword evidence="2" id="KW-0723">Serine/threonine-protein kinase</keyword>
<keyword evidence="10" id="KW-1185">Reference proteome</keyword>
<dbReference type="EC" id="2.7.11.1" evidence="1"/>
<dbReference type="AlphaFoldDB" id="A0A318ZQU5"/>
<dbReference type="InterPro" id="IPR011009">
    <property type="entry name" value="Kinase-like_dom_sf"/>
</dbReference>
<evidence type="ECO:0000256" key="6">
    <source>
        <dbReference type="ARBA" id="ARBA00022840"/>
    </source>
</evidence>
<name>A0A318ZQU5_9EURO</name>
<evidence type="ECO:0000313" key="10">
    <source>
        <dbReference type="Proteomes" id="UP000248349"/>
    </source>
</evidence>
<comment type="catalytic activity">
    <reaction evidence="8">
        <text>L-seryl-[protein] + ATP = O-phospho-L-seryl-[protein] + ADP + H(+)</text>
        <dbReference type="Rhea" id="RHEA:17989"/>
        <dbReference type="Rhea" id="RHEA-COMP:9863"/>
        <dbReference type="Rhea" id="RHEA-COMP:11604"/>
        <dbReference type="ChEBI" id="CHEBI:15378"/>
        <dbReference type="ChEBI" id="CHEBI:29999"/>
        <dbReference type="ChEBI" id="CHEBI:30616"/>
        <dbReference type="ChEBI" id="CHEBI:83421"/>
        <dbReference type="ChEBI" id="CHEBI:456216"/>
        <dbReference type="EC" id="2.7.11.1"/>
    </reaction>
</comment>
<dbReference type="SUPFAM" id="SSF56112">
    <property type="entry name" value="Protein kinase-like (PK-like)"/>
    <property type="match status" value="1"/>
</dbReference>
<comment type="catalytic activity">
    <reaction evidence="7">
        <text>L-threonyl-[protein] + ATP = O-phospho-L-threonyl-[protein] + ADP + H(+)</text>
        <dbReference type="Rhea" id="RHEA:46608"/>
        <dbReference type="Rhea" id="RHEA-COMP:11060"/>
        <dbReference type="Rhea" id="RHEA-COMP:11605"/>
        <dbReference type="ChEBI" id="CHEBI:15378"/>
        <dbReference type="ChEBI" id="CHEBI:30013"/>
        <dbReference type="ChEBI" id="CHEBI:30616"/>
        <dbReference type="ChEBI" id="CHEBI:61977"/>
        <dbReference type="ChEBI" id="CHEBI:456216"/>
        <dbReference type="EC" id="2.7.11.1"/>
    </reaction>
</comment>
<dbReference type="GO" id="GO:0050684">
    <property type="term" value="P:regulation of mRNA processing"/>
    <property type="evidence" value="ECO:0007669"/>
    <property type="project" value="TreeGrafter"/>
</dbReference>
<evidence type="ECO:0000313" key="9">
    <source>
        <dbReference type="EMBL" id="PYH46733.1"/>
    </source>
</evidence>